<evidence type="ECO:0000256" key="5">
    <source>
        <dbReference type="ARBA" id="ARBA00023242"/>
    </source>
</evidence>
<feature type="compositionally biased region" description="Basic and acidic residues" evidence="6">
    <location>
        <begin position="229"/>
        <end position="244"/>
    </location>
</feature>
<keyword evidence="3" id="KW-0238">DNA-binding</keyword>
<organism evidence="8 9">
    <name type="scientific">Cystoisospora suis</name>
    <dbReference type="NCBI Taxonomy" id="483139"/>
    <lineage>
        <taxon>Eukaryota</taxon>
        <taxon>Sar</taxon>
        <taxon>Alveolata</taxon>
        <taxon>Apicomplexa</taxon>
        <taxon>Conoidasida</taxon>
        <taxon>Coccidia</taxon>
        <taxon>Eucoccidiorida</taxon>
        <taxon>Eimeriorina</taxon>
        <taxon>Sarcocystidae</taxon>
        <taxon>Cystoisospora</taxon>
    </lineage>
</organism>
<dbReference type="VEuPathDB" id="ToxoDB:CSUI_000465"/>
<evidence type="ECO:0000256" key="2">
    <source>
        <dbReference type="ARBA" id="ARBA00023015"/>
    </source>
</evidence>
<evidence type="ECO:0000256" key="6">
    <source>
        <dbReference type="SAM" id="MobiDB-lite"/>
    </source>
</evidence>
<feature type="compositionally biased region" description="Polar residues" evidence="6">
    <location>
        <begin position="143"/>
        <end position="153"/>
    </location>
</feature>
<comment type="caution">
    <text evidence="8">The sequence shown here is derived from an EMBL/GenBank/DDBJ whole genome shotgun (WGS) entry which is preliminary data.</text>
</comment>
<dbReference type="OrthoDB" id="330787at2759"/>
<reference evidence="8 9" key="1">
    <citation type="journal article" date="2017" name="Int. J. Parasitol.">
        <title>The genome of the protozoan parasite Cystoisospora suis and a reverse vaccinology approach to identify vaccine candidates.</title>
        <authorList>
            <person name="Palmieri N."/>
            <person name="Shrestha A."/>
            <person name="Ruttkowski B."/>
            <person name="Beck T."/>
            <person name="Vogl C."/>
            <person name="Tomley F."/>
            <person name="Blake D.P."/>
            <person name="Joachim A."/>
        </authorList>
    </citation>
    <scope>NUCLEOTIDE SEQUENCE [LARGE SCALE GENOMIC DNA]</scope>
    <source>
        <strain evidence="8 9">Wien I</strain>
    </source>
</reference>
<feature type="region of interest" description="Disordered" evidence="6">
    <location>
        <begin position="174"/>
        <end position="197"/>
    </location>
</feature>
<comment type="subcellular location">
    <subcellularLocation>
        <location evidence="1">Nucleus</location>
    </subcellularLocation>
</comment>
<proteinExistence type="predicted"/>
<feature type="region of interest" description="Disordered" evidence="6">
    <location>
        <begin position="119"/>
        <end position="153"/>
    </location>
</feature>
<feature type="region of interest" description="Disordered" evidence="6">
    <location>
        <begin position="227"/>
        <end position="266"/>
    </location>
</feature>
<dbReference type="Proteomes" id="UP000221165">
    <property type="component" value="Unassembled WGS sequence"/>
</dbReference>
<feature type="compositionally biased region" description="Polar residues" evidence="6">
    <location>
        <begin position="35"/>
        <end position="45"/>
    </location>
</feature>
<dbReference type="GO" id="GO:0005634">
    <property type="term" value="C:nucleus"/>
    <property type="evidence" value="ECO:0007669"/>
    <property type="project" value="UniProtKB-SubCell"/>
</dbReference>
<dbReference type="Pfam" id="PF00847">
    <property type="entry name" value="AP2"/>
    <property type="match status" value="1"/>
</dbReference>
<evidence type="ECO:0000256" key="4">
    <source>
        <dbReference type="ARBA" id="ARBA00023163"/>
    </source>
</evidence>
<feature type="compositionally biased region" description="Basic and acidic residues" evidence="6">
    <location>
        <begin position="512"/>
        <end position="529"/>
    </location>
</feature>
<feature type="compositionally biased region" description="Low complexity" evidence="6">
    <location>
        <begin position="174"/>
        <end position="195"/>
    </location>
</feature>
<dbReference type="RefSeq" id="XP_067927325.1">
    <property type="nucleotide sequence ID" value="XM_068060699.1"/>
</dbReference>
<dbReference type="GeneID" id="94423910"/>
<feature type="region of interest" description="Disordered" evidence="6">
    <location>
        <begin position="779"/>
        <end position="821"/>
    </location>
</feature>
<feature type="region of interest" description="Disordered" evidence="6">
    <location>
        <begin position="352"/>
        <end position="380"/>
    </location>
</feature>
<dbReference type="GO" id="GO:0003700">
    <property type="term" value="F:DNA-binding transcription factor activity"/>
    <property type="evidence" value="ECO:0007669"/>
    <property type="project" value="InterPro"/>
</dbReference>
<keyword evidence="5" id="KW-0539">Nucleus</keyword>
<gene>
    <name evidence="8" type="ORF">CSUI_000465</name>
</gene>
<dbReference type="Gene3D" id="1.20.5.2050">
    <property type="match status" value="1"/>
</dbReference>
<protein>
    <submittedName>
        <fullName evidence="8">Ap2 domain transcription factor ap2xi-1</fullName>
    </submittedName>
</protein>
<evidence type="ECO:0000313" key="8">
    <source>
        <dbReference type="EMBL" id="PHJ25679.1"/>
    </source>
</evidence>
<keyword evidence="9" id="KW-1185">Reference proteome</keyword>
<accession>A0A2C6LDW2</accession>
<evidence type="ECO:0000259" key="7">
    <source>
        <dbReference type="Pfam" id="PF00847"/>
    </source>
</evidence>
<feature type="region of interest" description="Disordered" evidence="6">
    <location>
        <begin position="837"/>
        <end position="907"/>
    </location>
</feature>
<dbReference type="EMBL" id="MIGC01000185">
    <property type="protein sequence ID" value="PHJ25679.1"/>
    <property type="molecule type" value="Genomic_DNA"/>
</dbReference>
<feature type="region of interest" description="Disordered" evidence="6">
    <location>
        <begin position="494"/>
        <end position="562"/>
    </location>
</feature>
<dbReference type="AlphaFoldDB" id="A0A2C6LDW2"/>
<evidence type="ECO:0000256" key="3">
    <source>
        <dbReference type="ARBA" id="ARBA00023125"/>
    </source>
</evidence>
<keyword evidence="2" id="KW-0805">Transcription regulation</keyword>
<evidence type="ECO:0000313" key="9">
    <source>
        <dbReference type="Proteomes" id="UP000221165"/>
    </source>
</evidence>
<dbReference type="InterPro" id="IPR001471">
    <property type="entry name" value="AP2/ERF_dom"/>
</dbReference>
<feature type="region of interest" description="Disordered" evidence="6">
    <location>
        <begin position="1"/>
        <end position="68"/>
    </location>
</feature>
<feature type="compositionally biased region" description="Basic and acidic residues" evidence="6">
    <location>
        <begin position="875"/>
        <end position="891"/>
    </location>
</feature>
<keyword evidence="4" id="KW-0804">Transcription</keyword>
<evidence type="ECO:0000256" key="1">
    <source>
        <dbReference type="ARBA" id="ARBA00004123"/>
    </source>
</evidence>
<dbReference type="GO" id="GO:0003677">
    <property type="term" value="F:DNA binding"/>
    <property type="evidence" value="ECO:0007669"/>
    <property type="project" value="UniProtKB-KW"/>
</dbReference>
<feature type="compositionally biased region" description="Polar residues" evidence="6">
    <location>
        <begin position="245"/>
        <end position="260"/>
    </location>
</feature>
<feature type="domain" description="AP2/ERF" evidence="7">
    <location>
        <begin position="934"/>
        <end position="981"/>
    </location>
</feature>
<feature type="region of interest" description="Disordered" evidence="6">
    <location>
        <begin position="688"/>
        <end position="707"/>
    </location>
</feature>
<sequence length="1011" mass="107738">MEISCRSPSPADSGPALACPSQSKKSPGRTRTVLAPSSVSVTLTADPSFPSRKEGFFNGSSGQGSPRFISAEATDRDLSVSKQVPLTSCMFSLAKSCSTCGVVGEDGHQTQGNLKGCKDETAAGEKGPQGPLRGTFRDPGRTTGATTQSSVQSIARPTLPVSICSVMRPVLASSTASSETPSSSSSRPPATGCSSLSLPDELQASSITEVDVPKPCSRSMSSYTSAEAFSHRHEGSSDCPRSLEDVSSSGRTQLTTTRGNFPSPRPRNLKCCNREVVTRVHEGVFAEGLEKLRRIEALQKRLEQRMELRAASPQDPAAPATGWSLAQLVNLLEHLQHSLECRSSASCRGPLLSHQKGAVPAGGRETQSQAPAGRTGDHSHRQERAVSADSCCSPVPTPALSAEDVSVSSCTDTTLRPSALDARSIALWRCGGSSQTRASSEELLHAGYKALKATFVQREVERYGGICCCLTCGSASCSCPTKNNHHCHAAGCPSSPDALSEHSGVTRSGRRTRADAEPWGRRALRADARPKRRAAIGGRAPTRADPEPGGGPARPDRIGDSSLASAGDLSAILGEAWKGWRGWARKMSEWELTALENCGPRFAPFLSARRECPRVKGDTTEDDVASEAETGVLAFQGSTVRRGSQSDVGRAASSIAQQSAIQQGPAGSEERLLAGKNALLYEPALWSAQEGSSNPTSSRKSKNAVDEVGREANLHAVRKRSPGKTLPAVLPPERRRRLETPVWCQAESPPDRGDMARGQSRHAFFCSAYGHAGTWSKAARTAKPSARRLPVGRTRTGGVDPRTPLRAGARPPGNGVSASVDEPVALSGALASTRGIRRWKEAGKKKEKGGSTARASEATSLARGLGEGESSTSTKEGDQREQRKEGTEKQNGKASSGGRPGSQRLPHIHHMLPEPEKKEGLLFNPAPGQFSQYPKARGVWYDPKRNLVRTCWKDNGKIRTVGFPVSKFGLEEARALAVEYHLFKCPEDPVPSDLAGVVPRKSFEEYGWCWQ</sequence>
<name>A0A2C6LDW2_9APIC</name>
<feature type="compositionally biased region" description="Polar residues" evidence="6">
    <location>
        <begin position="689"/>
        <end position="698"/>
    </location>
</feature>